<evidence type="ECO:0000313" key="2">
    <source>
        <dbReference type="EMBL" id="EEG34369.1"/>
    </source>
</evidence>
<gene>
    <name evidence="2" type="ORF">NEIFLAOT_00538</name>
</gene>
<accession>C0EKT6</accession>
<proteinExistence type="predicted"/>
<dbReference type="Proteomes" id="UP000004457">
    <property type="component" value="Unassembled WGS sequence"/>
</dbReference>
<reference evidence="2 3" key="1">
    <citation type="submission" date="2009-01" db="EMBL/GenBank/DDBJ databases">
        <authorList>
            <person name="Fulton L."/>
            <person name="Clifton S."/>
            <person name="Chinwalla A.T."/>
            <person name="Mitreva M."/>
            <person name="Sodergren E."/>
            <person name="Weinstock G."/>
            <person name="Clifton S."/>
            <person name="Dooling D.J."/>
            <person name="Fulton B."/>
            <person name="Minx P."/>
            <person name="Pepin K.H."/>
            <person name="Johnson M."/>
            <person name="Bhonagiri V."/>
            <person name="Nash W.E."/>
            <person name="Mardis E.R."/>
            <person name="Wilson R.K."/>
        </authorList>
    </citation>
    <scope>NUCLEOTIDE SEQUENCE [LARGE SCALE GENOMIC DNA]</scope>
    <source>
        <strain evidence="2 3">NRL30031/H210</strain>
    </source>
</reference>
<sequence length="47" mass="5282">MAFASLLNKPSLNKQNLTCKIYPSIHLSPFSDGLSSRPEKQVNPFFD</sequence>
<protein>
    <submittedName>
        <fullName evidence="2">Uncharacterized protein</fullName>
    </submittedName>
</protein>
<dbReference type="EMBL" id="ACEN01000012">
    <property type="protein sequence ID" value="EEG34369.1"/>
    <property type="molecule type" value="Genomic_DNA"/>
</dbReference>
<comment type="caution">
    <text evidence="2">The sequence shown here is derived from an EMBL/GenBank/DDBJ whole genome shotgun (WGS) entry which is preliminary data.</text>
</comment>
<feature type="region of interest" description="Disordered" evidence="1">
    <location>
        <begin position="28"/>
        <end position="47"/>
    </location>
</feature>
<evidence type="ECO:0000256" key="1">
    <source>
        <dbReference type="SAM" id="MobiDB-lite"/>
    </source>
</evidence>
<name>C0EKT6_NEIFL</name>
<dbReference type="AlphaFoldDB" id="C0EKT6"/>
<keyword evidence="3" id="KW-1185">Reference proteome</keyword>
<evidence type="ECO:0000313" key="3">
    <source>
        <dbReference type="Proteomes" id="UP000004457"/>
    </source>
</evidence>
<organism evidence="2 3">
    <name type="scientific">Neisseria flavescens NRL30031/H210</name>
    <dbReference type="NCBI Taxonomy" id="546264"/>
    <lineage>
        <taxon>Bacteria</taxon>
        <taxon>Pseudomonadati</taxon>
        <taxon>Pseudomonadota</taxon>
        <taxon>Betaproteobacteria</taxon>
        <taxon>Neisseriales</taxon>
        <taxon>Neisseriaceae</taxon>
        <taxon>Neisseria</taxon>
    </lineage>
</organism>